<dbReference type="AlphaFoldDB" id="A0A9X1YRR4"/>
<dbReference type="InterPro" id="IPR000600">
    <property type="entry name" value="ROK"/>
</dbReference>
<evidence type="ECO:0000313" key="2">
    <source>
        <dbReference type="Proteomes" id="UP001139353"/>
    </source>
</evidence>
<evidence type="ECO:0000313" key="1">
    <source>
        <dbReference type="EMBL" id="MCK9687546.1"/>
    </source>
</evidence>
<sequence length="313" mass="32481">MTPETISATPGLAASTGPRVLAFDVGGTWVKYGIVDARGRLLFSDQLATQGEPDGKALLARLLAVAGPLVARHAPAGIAFSTLGIIDAAEGRLVGAVEAISGYFGQSPKESFERAFGIPVVVENDGNCVALAEGWTGAAAGVHHYLALTLGTGIGGGIVIDGKLYRGAHGAAGEWGYMLVDGKVWEDHASPRGLAAAAEVMRPGCGFDAEAVFAARDRGDAEMAALVARWFALLATGLANLLFAFNPSRVVIGGGITARGPAFLQELQAEMRKRLRPEFHRMCEIALASAGNQAGLLGAARLWLAQHAPDTKD</sequence>
<proteinExistence type="predicted"/>
<protein>
    <submittedName>
        <fullName evidence="1">ROK family protein</fullName>
    </submittedName>
</protein>
<organism evidence="1 2">
    <name type="scientific">Scleromatobacter humisilvae</name>
    <dbReference type="NCBI Taxonomy" id="2897159"/>
    <lineage>
        <taxon>Bacteria</taxon>
        <taxon>Pseudomonadati</taxon>
        <taxon>Pseudomonadota</taxon>
        <taxon>Betaproteobacteria</taxon>
        <taxon>Burkholderiales</taxon>
        <taxon>Sphaerotilaceae</taxon>
        <taxon>Scleromatobacter</taxon>
    </lineage>
</organism>
<dbReference type="Gene3D" id="3.30.420.40">
    <property type="match status" value="2"/>
</dbReference>
<dbReference type="PANTHER" id="PTHR18964">
    <property type="entry name" value="ROK (REPRESSOR, ORF, KINASE) FAMILY"/>
    <property type="match status" value="1"/>
</dbReference>
<gene>
    <name evidence="1" type="ORF">LPC04_17725</name>
</gene>
<accession>A0A9X1YRR4</accession>
<dbReference type="Pfam" id="PF00480">
    <property type="entry name" value="ROK"/>
    <property type="match status" value="1"/>
</dbReference>
<comment type="caution">
    <text evidence="1">The sequence shown here is derived from an EMBL/GenBank/DDBJ whole genome shotgun (WGS) entry which is preliminary data.</text>
</comment>
<keyword evidence="2" id="KW-1185">Reference proteome</keyword>
<name>A0A9X1YRR4_9BURK</name>
<dbReference type="SUPFAM" id="SSF53067">
    <property type="entry name" value="Actin-like ATPase domain"/>
    <property type="match status" value="1"/>
</dbReference>
<dbReference type="InterPro" id="IPR043129">
    <property type="entry name" value="ATPase_NBD"/>
</dbReference>
<dbReference type="PANTHER" id="PTHR18964:SF165">
    <property type="entry name" value="BETA-GLUCOSIDE KINASE"/>
    <property type="match status" value="1"/>
</dbReference>
<dbReference type="Proteomes" id="UP001139353">
    <property type="component" value="Unassembled WGS sequence"/>
</dbReference>
<dbReference type="RefSeq" id="WP_275683590.1">
    <property type="nucleotide sequence ID" value="NZ_JAJLJH010000005.1"/>
</dbReference>
<reference evidence="1" key="1">
    <citation type="submission" date="2021-11" db="EMBL/GenBank/DDBJ databases">
        <title>BS-T2-15 a new species belonging to the Comamonadaceae family isolated from the soil of a French oak forest.</title>
        <authorList>
            <person name="Mieszkin S."/>
            <person name="Alain K."/>
        </authorList>
    </citation>
    <scope>NUCLEOTIDE SEQUENCE</scope>
    <source>
        <strain evidence="1">BS-T2-15</strain>
    </source>
</reference>
<dbReference type="EMBL" id="JAJLJH010000005">
    <property type="protein sequence ID" value="MCK9687546.1"/>
    <property type="molecule type" value="Genomic_DNA"/>
</dbReference>